<sequence length="47" mass="5363">MAEHNTALPKQWIDRAQMMTEPEYEKTCVSRVTVNPAGRVFDAIKKA</sequence>
<evidence type="ECO:0000313" key="1">
    <source>
        <dbReference type="EMBL" id="MCY9693807.1"/>
    </source>
</evidence>
<dbReference type="EMBL" id="JAMDMX010000040">
    <property type="protein sequence ID" value="MCY9693807.1"/>
    <property type="molecule type" value="Genomic_DNA"/>
</dbReference>
<accession>A0ABT4GCD4</accession>
<evidence type="ECO:0000313" key="2">
    <source>
        <dbReference type="Proteomes" id="UP001527099"/>
    </source>
</evidence>
<proteinExistence type="predicted"/>
<reference evidence="1 2" key="1">
    <citation type="submission" date="2022-05" db="EMBL/GenBank/DDBJ databases">
        <title>Genome Sequencing of Bee-Associated Microbes.</title>
        <authorList>
            <person name="Dunlap C."/>
        </authorList>
    </citation>
    <scope>NUCLEOTIDE SEQUENCE [LARGE SCALE GENOMIC DNA]</scope>
    <source>
        <strain evidence="1 2">NRRL B-14421</strain>
    </source>
</reference>
<dbReference type="RefSeq" id="WP_154669585.1">
    <property type="nucleotide sequence ID" value="NZ_JAMDMW010000242.1"/>
</dbReference>
<name>A0ABT4GCD4_9BACL</name>
<protein>
    <submittedName>
        <fullName evidence="1">Uncharacterized protein</fullName>
    </submittedName>
</protein>
<gene>
    <name evidence="1" type="ORF">M5X19_12990</name>
</gene>
<dbReference type="Proteomes" id="UP001527099">
    <property type="component" value="Unassembled WGS sequence"/>
</dbReference>
<keyword evidence="2" id="KW-1185">Reference proteome</keyword>
<organism evidence="1 2">
    <name type="scientific">Paenibacillus alginolyticus</name>
    <dbReference type="NCBI Taxonomy" id="59839"/>
    <lineage>
        <taxon>Bacteria</taxon>
        <taxon>Bacillati</taxon>
        <taxon>Bacillota</taxon>
        <taxon>Bacilli</taxon>
        <taxon>Bacillales</taxon>
        <taxon>Paenibacillaceae</taxon>
        <taxon>Paenibacillus</taxon>
    </lineage>
</organism>
<comment type="caution">
    <text evidence="1">The sequence shown here is derived from an EMBL/GenBank/DDBJ whole genome shotgun (WGS) entry which is preliminary data.</text>
</comment>